<keyword evidence="1" id="KW-0812">Transmembrane</keyword>
<dbReference type="InterPro" id="IPR052894">
    <property type="entry name" value="AsmA-related"/>
</dbReference>
<reference evidence="2" key="2">
    <citation type="submission" date="2020-10" db="EMBL/GenBank/DDBJ databases">
        <title>Mucilaginibacter sp. nov., isolated from soil.</title>
        <authorList>
            <person name="Jeon C.O."/>
        </authorList>
    </citation>
    <scope>NUCLEOTIDE SEQUENCE</scope>
    <source>
        <strain evidence="2">R11</strain>
    </source>
</reference>
<comment type="caution">
    <text evidence="2">The sequence shown here is derived from an EMBL/GenBank/DDBJ whole genome shotgun (WGS) entry which is preliminary data.</text>
</comment>
<dbReference type="PANTHER" id="PTHR30441">
    <property type="entry name" value="DUF748 DOMAIN-CONTAINING PROTEIN"/>
    <property type="match status" value="1"/>
</dbReference>
<dbReference type="GO" id="GO:0005886">
    <property type="term" value="C:plasma membrane"/>
    <property type="evidence" value="ECO:0007669"/>
    <property type="project" value="TreeGrafter"/>
</dbReference>
<dbReference type="GO" id="GO:0090313">
    <property type="term" value="P:regulation of protein targeting to membrane"/>
    <property type="evidence" value="ECO:0007669"/>
    <property type="project" value="TreeGrafter"/>
</dbReference>
<evidence type="ECO:0000313" key="3">
    <source>
        <dbReference type="Proteomes" id="UP000638732"/>
    </source>
</evidence>
<dbReference type="AlphaFoldDB" id="A0A966DR47"/>
<reference evidence="2" key="1">
    <citation type="submission" date="2020-01" db="EMBL/GenBank/DDBJ databases">
        <authorList>
            <person name="Seo Y.L."/>
        </authorList>
    </citation>
    <scope>NUCLEOTIDE SEQUENCE</scope>
    <source>
        <strain evidence="2">R11</strain>
    </source>
</reference>
<keyword evidence="1" id="KW-1133">Transmembrane helix</keyword>
<accession>A0A966DR47</accession>
<dbReference type="PANTHER" id="PTHR30441:SF8">
    <property type="entry name" value="DUF748 DOMAIN-CONTAINING PROTEIN"/>
    <property type="match status" value="1"/>
</dbReference>
<keyword evidence="3" id="KW-1185">Reference proteome</keyword>
<evidence type="ECO:0000256" key="1">
    <source>
        <dbReference type="SAM" id="Phobius"/>
    </source>
</evidence>
<dbReference type="RefSeq" id="WP_166584137.1">
    <property type="nucleotide sequence ID" value="NZ_WWEO01000035.1"/>
</dbReference>
<dbReference type="Proteomes" id="UP000638732">
    <property type="component" value="Unassembled WGS sequence"/>
</dbReference>
<evidence type="ECO:0000313" key="2">
    <source>
        <dbReference type="EMBL" id="NCD68110.1"/>
    </source>
</evidence>
<keyword evidence="1" id="KW-0472">Membrane</keyword>
<proteinExistence type="predicted"/>
<dbReference type="EMBL" id="WWEO01000035">
    <property type="protein sequence ID" value="NCD68110.1"/>
    <property type="molecule type" value="Genomic_DNA"/>
</dbReference>
<sequence>MPRWLKIVLKILGGIIALVIVLLLAVTIYINSNKAKLLAKLNTKLNEKIDGSLSIGDISISLFKNFPHASLSLDNVLVRDKKWMEHHHTLLDAKDMDVVVDAGQLLSGTISIDHIDISNSAIYIYSDSTGYSNTSIFKKSNKPKTPSGKSSLEAELSNINLNNVSLTIDNQKGKKLFKFDVNQLKGKMDFPDSGWTAKAYLKVTARSLAFKTVHGSFIKDKVIEGDLVAGSNHTTGKINVTSKNFNIGGDVFKLDALFAPAKVSKNFTFHLVADKILWKSAASLVSPNISKTLYKFNLDKPISVNALISGNFSGGDPLLYITTVVRNNTLTIPGAVINDCNFDGMFTNNYVKGQELGDENSIINLYRLEGRFSNVPFKIDTASVINLTTPIAQGNFHARFPLTDLNQTFARVIKFNEGSADVSMRFKADVVALQINKPYVAGYINLNNANFNYIPRDLNLKNTSLSLHVNNGNLVINNIRVQSGRSVVQMEGRVNNFLNLYYNAPEKLIVNWDINSPQLHLAEFLGYLNRRKSAPVKPAPKGSTAATVDKVNTILDKSHAELHMHVGKVFYKKFLATNANADLLLSEDGIEMKNITVNHAGGALAIRGRILQDNVSNRFSISTVVRHVDIHEFFYAFDNFGLTAPTYKNLKGYLSAKAMVNGKFDGKGGIAQKSMTGNVLLNLTDGALIDFNPLKTIGKIAFPFRDLNNIEIPNLDGDFDINGDKITIKPMQISSSVINADVEGVYSLGRGTNVAIDVPLRNPKKDLSITDKAERQKKRYKGIVIHVKAQDDGTGKVKMSWNKDHKKT</sequence>
<organism evidence="2 3">
    <name type="scientific">Mucilaginibacter agri</name>
    <dbReference type="NCBI Taxonomy" id="2695265"/>
    <lineage>
        <taxon>Bacteria</taxon>
        <taxon>Pseudomonadati</taxon>
        <taxon>Bacteroidota</taxon>
        <taxon>Sphingobacteriia</taxon>
        <taxon>Sphingobacteriales</taxon>
        <taxon>Sphingobacteriaceae</taxon>
        <taxon>Mucilaginibacter</taxon>
    </lineage>
</organism>
<feature type="transmembrane region" description="Helical" evidence="1">
    <location>
        <begin position="7"/>
        <end position="30"/>
    </location>
</feature>
<gene>
    <name evidence="2" type="ORF">GSY63_01930</name>
</gene>
<name>A0A966DR47_9SPHI</name>
<protein>
    <submittedName>
        <fullName evidence="2">AsmA family protein</fullName>
    </submittedName>
</protein>